<feature type="region of interest" description="Disordered" evidence="1">
    <location>
        <begin position="61"/>
        <end position="94"/>
    </location>
</feature>
<name>A0AAD7PUR4_QUISA</name>
<evidence type="ECO:0000313" key="4">
    <source>
        <dbReference type="Proteomes" id="UP001163823"/>
    </source>
</evidence>
<dbReference type="Gene3D" id="3.30.70.100">
    <property type="match status" value="1"/>
</dbReference>
<accession>A0AAD7PUR4</accession>
<dbReference type="InterPro" id="IPR006121">
    <property type="entry name" value="HMA_dom"/>
</dbReference>
<reference evidence="3" key="1">
    <citation type="journal article" date="2023" name="Science">
        <title>Elucidation of the pathway for biosynthesis of saponin adjuvants from the soapbark tree.</title>
        <authorList>
            <person name="Reed J."/>
            <person name="Orme A."/>
            <person name="El-Demerdash A."/>
            <person name="Owen C."/>
            <person name="Martin L.B.B."/>
            <person name="Misra R.C."/>
            <person name="Kikuchi S."/>
            <person name="Rejzek M."/>
            <person name="Martin A.C."/>
            <person name="Harkess A."/>
            <person name="Leebens-Mack J."/>
            <person name="Louveau T."/>
            <person name="Stephenson M.J."/>
            <person name="Osbourn A."/>
        </authorList>
    </citation>
    <scope>NUCLEOTIDE SEQUENCE</scope>
    <source>
        <strain evidence="3">S10</strain>
    </source>
</reference>
<feature type="domain" description="HMA" evidence="2">
    <location>
        <begin position="102"/>
        <end position="168"/>
    </location>
</feature>
<keyword evidence="4" id="KW-1185">Reference proteome</keyword>
<dbReference type="Pfam" id="PF00403">
    <property type="entry name" value="HMA"/>
    <property type="match status" value="1"/>
</dbReference>
<sequence length="168" mass="18643">MNMKSANRKMKGFMCHSPAATAVCMTSDPRSVIVPRRPDRTILVDNMRLINNAKYSRLGEPHRINAANKRSVSVPAIKQRDQQDQENGQPKALHKTPPAHVFQVVVMRVSLHCQGCAGKVKKHLSKMEGVTSFSVDLESKRVTVMGNISPTGVLDSISKVKRAELWPC</sequence>
<proteinExistence type="predicted"/>
<dbReference type="EMBL" id="JARAOO010000005">
    <property type="protein sequence ID" value="KAJ7968172.1"/>
    <property type="molecule type" value="Genomic_DNA"/>
</dbReference>
<gene>
    <name evidence="3" type="ORF">O6P43_012315</name>
</gene>
<dbReference type="SUPFAM" id="SSF55008">
    <property type="entry name" value="HMA, heavy metal-associated domain"/>
    <property type="match status" value="1"/>
</dbReference>
<dbReference type="PANTHER" id="PTHR46119">
    <property type="entry name" value="OS08G0405700 PROTEIN"/>
    <property type="match status" value="1"/>
</dbReference>
<comment type="caution">
    <text evidence="3">The sequence shown here is derived from an EMBL/GenBank/DDBJ whole genome shotgun (WGS) entry which is preliminary data.</text>
</comment>
<dbReference type="AlphaFoldDB" id="A0AAD7PUR4"/>
<evidence type="ECO:0000256" key="1">
    <source>
        <dbReference type="SAM" id="MobiDB-lite"/>
    </source>
</evidence>
<protein>
    <submittedName>
        <fullName evidence="3">Heavy metal-associated domain containing protein</fullName>
    </submittedName>
</protein>
<dbReference type="PANTHER" id="PTHR46119:SF8">
    <property type="entry name" value="OS08G0405700 PROTEIN"/>
    <property type="match status" value="1"/>
</dbReference>
<dbReference type="GO" id="GO:0046872">
    <property type="term" value="F:metal ion binding"/>
    <property type="evidence" value="ECO:0007669"/>
    <property type="project" value="InterPro"/>
</dbReference>
<dbReference type="Proteomes" id="UP001163823">
    <property type="component" value="Chromosome 5"/>
</dbReference>
<organism evidence="3 4">
    <name type="scientific">Quillaja saponaria</name>
    <name type="common">Soap bark tree</name>
    <dbReference type="NCBI Taxonomy" id="32244"/>
    <lineage>
        <taxon>Eukaryota</taxon>
        <taxon>Viridiplantae</taxon>
        <taxon>Streptophyta</taxon>
        <taxon>Embryophyta</taxon>
        <taxon>Tracheophyta</taxon>
        <taxon>Spermatophyta</taxon>
        <taxon>Magnoliopsida</taxon>
        <taxon>eudicotyledons</taxon>
        <taxon>Gunneridae</taxon>
        <taxon>Pentapetalae</taxon>
        <taxon>rosids</taxon>
        <taxon>fabids</taxon>
        <taxon>Fabales</taxon>
        <taxon>Quillajaceae</taxon>
        <taxon>Quillaja</taxon>
    </lineage>
</organism>
<evidence type="ECO:0000259" key="2">
    <source>
        <dbReference type="PROSITE" id="PS50846"/>
    </source>
</evidence>
<dbReference type="InterPro" id="IPR044526">
    <property type="entry name" value="NAKR1-3"/>
</dbReference>
<dbReference type="CDD" id="cd00371">
    <property type="entry name" value="HMA"/>
    <property type="match status" value="1"/>
</dbReference>
<dbReference type="PROSITE" id="PS50846">
    <property type="entry name" value="HMA_2"/>
    <property type="match status" value="1"/>
</dbReference>
<dbReference type="InterPro" id="IPR036163">
    <property type="entry name" value="HMA_dom_sf"/>
</dbReference>
<evidence type="ECO:0000313" key="3">
    <source>
        <dbReference type="EMBL" id="KAJ7968172.1"/>
    </source>
</evidence>